<dbReference type="GO" id="GO:0000977">
    <property type="term" value="F:RNA polymerase II transcription regulatory region sequence-specific DNA binding"/>
    <property type="evidence" value="ECO:0007669"/>
    <property type="project" value="TreeGrafter"/>
</dbReference>
<dbReference type="AlphaFoldDB" id="A0A7D9IGS2"/>
<dbReference type="PANTHER" id="PTHR14043">
    <property type="entry name" value="CCAAT DISPLACEMENT PROTEIN-RELATED"/>
    <property type="match status" value="1"/>
</dbReference>
<keyword evidence="2" id="KW-0238">DNA-binding</keyword>
<proteinExistence type="predicted"/>
<accession>A0A7D9IGS2</accession>
<name>A0A7D9IGS2_PARCT</name>
<reference evidence="2" key="1">
    <citation type="submission" date="2020-04" db="EMBL/GenBank/DDBJ databases">
        <authorList>
            <person name="Alioto T."/>
            <person name="Alioto T."/>
            <person name="Gomez Garrido J."/>
        </authorList>
    </citation>
    <scope>NUCLEOTIDE SEQUENCE</scope>
    <source>
        <strain evidence="2">A484AB</strain>
    </source>
</reference>
<comment type="caution">
    <text evidence="2">The sequence shown here is derived from an EMBL/GenBank/DDBJ whole genome shotgun (WGS) entry which is preliminary data.</text>
</comment>
<dbReference type="EMBL" id="CACRXK020005057">
    <property type="protein sequence ID" value="CAB4004953.1"/>
    <property type="molecule type" value="Genomic_DNA"/>
</dbReference>
<protein>
    <submittedName>
        <fullName evidence="2">Homeobox cut-like 1 isoform X1</fullName>
    </submittedName>
</protein>
<evidence type="ECO:0000313" key="3">
    <source>
        <dbReference type="Proteomes" id="UP001152795"/>
    </source>
</evidence>
<keyword evidence="3" id="KW-1185">Reference proteome</keyword>
<gene>
    <name evidence="2" type="ORF">PACLA_8A031321</name>
</gene>
<evidence type="ECO:0000313" key="2">
    <source>
        <dbReference type="EMBL" id="CAB4004953.1"/>
    </source>
</evidence>
<evidence type="ECO:0000256" key="1">
    <source>
        <dbReference type="ARBA" id="ARBA00023054"/>
    </source>
</evidence>
<keyword evidence="2" id="KW-0371">Homeobox</keyword>
<dbReference type="OrthoDB" id="10257567at2759"/>
<organism evidence="2 3">
    <name type="scientific">Paramuricea clavata</name>
    <name type="common">Red gorgonian</name>
    <name type="synonym">Violescent sea-whip</name>
    <dbReference type="NCBI Taxonomy" id="317549"/>
    <lineage>
        <taxon>Eukaryota</taxon>
        <taxon>Metazoa</taxon>
        <taxon>Cnidaria</taxon>
        <taxon>Anthozoa</taxon>
        <taxon>Octocorallia</taxon>
        <taxon>Malacalcyonacea</taxon>
        <taxon>Plexauridae</taxon>
        <taxon>Paramuricea</taxon>
    </lineage>
</organism>
<keyword evidence="1" id="KW-0175">Coiled coil</keyword>
<sequence>MSVMSALFDDFQCNSTFRYRLVFLLKDFEIENKKLRETLNEYNTEFAEVKNQEVTINRLREKVREYEDKIEDTAKIRVKDKEKELQKIFAERERQLQETQLEVAKKLGETEQEVVALKAALESAQSELFDVKSKLDEENEARGSAIELLEADVERASQRALLAERYVESLTEQLNQVKSELQTSDEKSRPNVDDAFHSISRATLERELSAKEKEIGQLVEDIQRLQAAMNKMREAGIHQVTSLEEQLASKSEAIHKLRTLQTGFTIKLAALPLGVLAIFLLYVDINIDPILRSEKIHSATTYVLAGVFVLECVGKYFPVVGMVVLVIRHVIAFEKTLYIANVAVFFPDLRKLLNQFSWPLTYASALFFVILQRYVRLFPLNSRLRTVHVVINNVCLNWIVSMIYIYNLLPMVMDTKDETKQVILLAITPFLPVIPVVICDRCTLIEISKITNRVYGFVFVCLSRGIVISLCRIIQADFTSIWLFMGVSLSLGFLKVAGKATEELRGNVMAYFLDLQEIPNLQGSWQISKSKISCLNG</sequence>
<dbReference type="GO" id="GO:0000981">
    <property type="term" value="F:DNA-binding transcription factor activity, RNA polymerase II-specific"/>
    <property type="evidence" value="ECO:0007669"/>
    <property type="project" value="TreeGrafter"/>
</dbReference>
<dbReference type="PANTHER" id="PTHR14043:SF2">
    <property type="entry name" value="HOMEOBOX PROTEIN CUT"/>
    <property type="match status" value="1"/>
</dbReference>
<dbReference type="GO" id="GO:0005634">
    <property type="term" value="C:nucleus"/>
    <property type="evidence" value="ECO:0007669"/>
    <property type="project" value="TreeGrafter"/>
</dbReference>
<dbReference type="Proteomes" id="UP001152795">
    <property type="component" value="Unassembled WGS sequence"/>
</dbReference>